<sequence length="309" mass="34318">MKRFVVPLLLLSSSLFWACQEAPRSVIAPVVTPPVVYYPPVTTTPTVKPSVPSGVDLYAQFAQPFASSATQRLKQINLYIDTLLVANSAFTYNSTGQVAMVAYLRYFGGEPYRNTVTYTYDSQGRLLREAFTEPINSGNGPEQVTTRQIDYTYTADKLSLAVEQSSIYFAFPSRLSVSARTRYGASVNGYDLITKIGYHNAVGGVNTAASVDSTRQLLSRTGNVVTRSDSLFDARTSMLINYTIRRKELDPKNNVLLLRTDERRFYQSGDQLTVTTSAYTYQYNGPDGLLSGSTNQTLGLRYAFVYESK</sequence>
<feature type="signal peptide" evidence="1">
    <location>
        <begin position="1"/>
        <end position="18"/>
    </location>
</feature>
<dbReference type="EMBL" id="JAFMYV010000001">
    <property type="protein sequence ID" value="MBO0935230.1"/>
    <property type="molecule type" value="Genomic_DNA"/>
</dbReference>
<protein>
    <recommendedName>
        <fullName evidence="4">YD repeat-containing protein</fullName>
    </recommendedName>
</protein>
<evidence type="ECO:0008006" key="4">
    <source>
        <dbReference type="Google" id="ProtNLM"/>
    </source>
</evidence>
<name>A0A939K4B8_9BACT</name>
<feature type="chain" id="PRO_5037071640" description="YD repeat-containing protein" evidence="1">
    <location>
        <begin position="19"/>
        <end position="309"/>
    </location>
</feature>
<evidence type="ECO:0000313" key="3">
    <source>
        <dbReference type="Proteomes" id="UP000664034"/>
    </source>
</evidence>
<dbReference type="AlphaFoldDB" id="A0A939K4B8"/>
<keyword evidence="1" id="KW-0732">Signal</keyword>
<gene>
    <name evidence="2" type="ORF">J2I47_01590</name>
</gene>
<comment type="caution">
    <text evidence="2">The sequence shown here is derived from an EMBL/GenBank/DDBJ whole genome shotgun (WGS) entry which is preliminary data.</text>
</comment>
<proteinExistence type="predicted"/>
<dbReference type="Proteomes" id="UP000664034">
    <property type="component" value="Unassembled WGS sequence"/>
</dbReference>
<organism evidence="2 3">
    <name type="scientific">Fibrella rubiginis</name>
    <dbReference type="NCBI Taxonomy" id="2817060"/>
    <lineage>
        <taxon>Bacteria</taxon>
        <taxon>Pseudomonadati</taxon>
        <taxon>Bacteroidota</taxon>
        <taxon>Cytophagia</taxon>
        <taxon>Cytophagales</taxon>
        <taxon>Spirosomataceae</taxon>
        <taxon>Fibrella</taxon>
    </lineage>
</organism>
<evidence type="ECO:0000313" key="2">
    <source>
        <dbReference type="EMBL" id="MBO0935230.1"/>
    </source>
</evidence>
<dbReference type="RefSeq" id="WP_207362792.1">
    <property type="nucleotide sequence ID" value="NZ_JAFMYV010000001.1"/>
</dbReference>
<keyword evidence="3" id="KW-1185">Reference proteome</keyword>
<evidence type="ECO:0000256" key="1">
    <source>
        <dbReference type="SAM" id="SignalP"/>
    </source>
</evidence>
<accession>A0A939K4B8</accession>
<reference evidence="2" key="1">
    <citation type="submission" date="2021-03" db="EMBL/GenBank/DDBJ databases">
        <title>Fibrella sp. HMF5335 genome sequencing and assembly.</title>
        <authorList>
            <person name="Kang H."/>
            <person name="Kim H."/>
            <person name="Bae S."/>
            <person name="Joh K."/>
        </authorList>
    </citation>
    <scope>NUCLEOTIDE SEQUENCE</scope>
    <source>
        <strain evidence="2">HMF5335</strain>
    </source>
</reference>